<dbReference type="RefSeq" id="WP_379487494.1">
    <property type="nucleotide sequence ID" value="NZ_JBHLWK010000013.1"/>
</dbReference>
<sequence>MRSRVAVVPAERRHINTIANRMRAVDREECEAMGRTGKEALRLAHATSTRAWTALVDGRPEAMFGVVIEDLIGGIGTPWFLGTDEVYRHGRELMMWGPGFVSRLSDSCRRLRNVVSARNPRAIRLLERWGFEVEEDTVIVRGVEFRHFEKVRG</sequence>
<evidence type="ECO:0000313" key="1">
    <source>
        <dbReference type="EMBL" id="MFC0204733.1"/>
    </source>
</evidence>
<evidence type="ECO:0000313" key="2">
    <source>
        <dbReference type="Proteomes" id="UP001589798"/>
    </source>
</evidence>
<dbReference type="SUPFAM" id="SSF55729">
    <property type="entry name" value="Acyl-CoA N-acyltransferases (Nat)"/>
    <property type="match status" value="1"/>
</dbReference>
<comment type="caution">
    <text evidence="1">The sequence shown here is derived from an EMBL/GenBank/DDBJ whole genome shotgun (WGS) entry which is preliminary data.</text>
</comment>
<protein>
    <recommendedName>
        <fullName evidence="3">N-acetyltransferase</fullName>
    </recommendedName>
</protein>
<gene>
    <name evidence="1" type="ORF">ACFFJC_10655</name>
</gene>
<dbReference type="InterPro" id="IPR016181">
    <property type="entry name" value="Acyl_CoA_acyltransferase"/>
</dbReference>
<name>A0ABV6CVJ8_9SPHN</name>
<accession>A0ABV6CVJ8</accession>
<dbReference type="Proteomes" id="UP001589798">
    <property type="component" value="Unassembled WGS sequence"/>
</dbReference>
<organism evidence="1 2">
    <name type="scientific">Novosphingobium soli</name>
    <dbReference type="NCBI Taxonomy" id="574956"/>
    <lineage>
        <taxon>Bacteria</taxon>
        <taxon>Pseudomonadati</taxon>
        <taxon>Pseudomonadota</taxon>
        <taxon>Alphaproteobacteria</taxon>
        <taxon>Sphingomonadales</taxon>
        <taxon>Sphingomonadaceae</taxon>
        <taxon>Novosphingobium</taxon>
    </lineage>
</organism>
<dbReference type="EMBL" id="JBHLWK010000013">
    <property type="protein sequence ID" value="MFC0204733.1"/>
    <property type="molecule type" value="Genomic_DNA"/>
</dbReference>
<reference evidence="1 2" key="1">
    <citation type="submission" date="2024-09" db="EMBL/GenBank/DDBJ databases">
        <authorList>
            <person name="Sun Q."/>
            <person name="Mori K."/>
        </authorList>
    </citation>
    <scope>NUCLEOTIDE SEQUENCE [LARGE SCALE GENOMIC DNA]</scope>
    <source>
        <strain evidence="1 2">CCM 7706</strain>
    </source>
</reference>
<proteinExistence type="predicted"/>
<dbReference type="Gene3D" id="3.40.630.30">
    <property type="match status" value="1"/>
</dbReference>
<evidence type="ECO:0008006" key="3">
    <source>
        <dbReference type="Google" id="ProtNLM"/>
    </source>
</evidence>
<keyword evidence="2" id="KW-1185">Reference proteome</keyword>